<feature type="transmembrane region" description="Helical" evidence="1">
    <location>
        <begin position="124"/>
        <end position="144"/>
    </location>
</feature>
<dbReference type="InterPro" id="IPR026870">
    <property type="entry name" value="Zinc_ribbon_dom"/>
</dbReference>
<protein>
    <recommendedName>
        <fullName evidence="2">Zinc-ribbon domain-containing protein</fullName>
    </recommendedName>
</protein>
<dbReference type="Proteomes" id="UP000010880">
    <property type="component" value="Chromosome"/>
</dbReference>
<keyword evidence="4" id="KW-1185">Reference proteome</keyword>
<dbReference type="RefSeq" id="WP_015326789.1">
    <property type="nucleotide sequence ID" value="NC_019978.1"/>
</dbReference>
<dbReference type="EMBL" id="CP003359">
    <property type="protein sequence ID" value="AGB41064.1"/>
    <property type="molecule type" value="Genomic_DNA"/>
</dbReference>
<dbReference type="OrthoDB" id="2469007at2"/>
<keyword evidence="1" id="KW-1133">Transmembrane helix</keyword>
<feature type="transmembrane region" description="Helical" evidence="1">
    <location>
        <begin position="151"/>
        <end position="170"/>
    </location>
</feature>
<feature type="transmembrane region" description="Helical" evidence="1">
    <location>
        <begin position="6"/>
        <end position="23"/>
    </location>
</feature>
<evidence type="ECO:0000313" key="3">
    <source>
        <dbReference type="EMBL" id="AGB41064.1"/>
    </source>
</evidence>
<organism evidence="3 4">
    <name type="scientific">Halobacteroides halobius (strain ATCC 35273 / DSM 5150 / MD-1)</name>
    <dbReference type="NCBI Taxonomy" id="748449"/>
    <lineage>
        <taxon>Bacteria</taxon>
        <taxon>Bacillati</taxon>
        <taxon>Bacillota</taxon>
        <taxon>Clostridia</taxon>
        <taxon>Halanaerobiales</taxon>
        <taxon>Halobacteroidaceae</taxon>
        <taxon>Halobacteroides</taxon>
    </lineage>
</organism>
<gene>
    <name evidence="3" type="ordered locus">Halha_1114</name>
</gene>
<proteinExistence type="predicted"/>
<evidence type="ECO:0000259" key="2">
    <source>
        <dbReference type="Pfam" id="PF13240"/>
    </source>
</evidence>
<sequence>MSKLIVTVGPWIIVIIILSFLIGRSRKKASKEKQGYCSSCGKKVGDDWEVCAYCGETIGYDKESIELKNSEYNGFRRLINDNYLFFHEVAKILGGIGVLLVCLGGYFYVNSVIKSYNNDILYSWNWRSTMISSTIIGSFLGLLLSFKRKNYGSIIVLVSYCSFITMGFLAEINTEIYYWMVSIFVGLPGGIFLFLDQEIETDSNKYFNKYR</sequence>
<keyword evidence="1" id="KW-0472">Membrane</keyword>
<dbReference type="AlphaFoldDB" id="L0K9M0"/>
<name>L0K9M0_HALHC</name>
<reference evidence="4" key="1">
    <citation type="submission" date="2012-02" db="EMBL/GenBank/DDBJ databases">
        <title>The complete genome of Halobacteroides halobius DSM 5150.</title>
        <authorList>
            <person name="Lucas S."/>
            <person name="Copeland A."/>
            <person name="Lapidus A."/>
            <person name="Glavina del Rio T."/>
            <person name="Dalin E."/>
            <person name="Tice H."/>
            <person name="Bruce D."/>
            <person name="Goodwin L."/>
            <person name="Pitluck S."/>
            <person name="Peters L."/>
            <person name="Mikhailova N."/>
            <person name="Gu W."/>
            <person name="Kyrpides N."/>
            <person name="Mavromatis K."/>
            <person name="Ivanova N."/>
            <person name="Brettin T."/>
            <person name="Detter J.C."/>
            <person name="Han C."/>
            <person name="Larimer F."/>
            <person name="Land M."/>
            <person name="Hauser L."/>
            <person name="Markowitz V."/>
            <person name="Cheng J.-F."/>
            <person name="Hugenholtz P."/>
            <person name="Woyke T."/>
            <person name="Wu D."/>
            <person name="Tindall B."/>
            <person name="Pomrenke H."/>
            <person name="Brambilla E."/>
            <person name="Klenk H.-P."/>
            <person name="Eisen J.A."/>
        </authorList>
    </citation>
    <scope>NUCLEOTIDE SEQUENCE [LARGE SCALE GENOMIC DNA]</scope>
    <source>
        <strain evidence="4">ATCC 35273 / DSM 5150 / MD-1</strain>
    </source>
</reference>
<feature type="transmembrane region" description="Helical" evidence="1">
    <location>
        <begin position="176"/>
        <end position="195"/>
    </location>
</feature>
<dbReference type="Pfam" id="PF13240">
    <property type="entry name" value="Zn_Ribbon_1"/>
    <property type="match status" value="1"/>
</dbReference>
<evidence type="ECO:0000256" key="1">
    <source>
        <dbReference type="SAM" id="Phobius"/>
    </source>
</evidence>
<dbReference type="HOGENOM" id="CLU_1303447_0_0_9"/>
<feature type="transmembrane region" description="Helical" evidence="1">
    <location>
        <begin position="89"/>
        <end position="109"/>
    </location>
</feature>
<accession>L0K9M0</accession>
<feature type="domain" description="Zinc-ribbon" evidence="2">
    <location>
        <begin position="36"/>
        <end position="55"/>
    </location>
</feature>
<evidence type="ECO:0000313" key="4">
    <source>
        <dbReference type="Proteomes" id="UP000010880"/>
    </source>
</evidence>
<dbReference type="KEGG" id="hhl:Halha_1114"/>
<keyword evidence="1" id="KW-0812">Transmembrane</keyword>